<dbReference type="AlphaFoldDB" id="E6UK95"/>
<accession>E6UK95</accession>
<organism evidence="1 2">
    <name type="scientific">Ruminococcus albus (strain ATCC 27210 / DSM 20455 / JCM 14654 / NCDO 2250 / 7)</name>
    <dbReference type="NCBI Taxonomy" id="697329"/>
    <lineage>
        <taxon>Bacteria</taxon>
        <taxon>Bacillati</taxon>
        <taxon>Bacillota</taxon>
        <taxon>Clostridia</taxon>
        <taxon>Eubacteriales</taxon>
        <taxon>Oscillospiraceae</taxon>
        <taxon>Ruminococcus</taxon>
    </lineage>
</organism>
<dbReference type="SUPFAM" id="SSF52540">
    <property type="entry name" value="P-loop containing nucleoside triphosphate hydrolases"/>
    <property type="match status" value="1"/>
</dbReference>
<dbReference type="eggNOG" id="ENOG5032TRD">
    <property type="taxonomic scope" value="Bacteria"/>
</dbReference>
<evidence type="ECO:0000313" key="1">
    <source>
        <dbReference type="EMBL" id="ADU24091.1"/>
    </source>
</evidence>
<dbReference type="KEGG" id="ral:Rumal_3652"/>
<gene>
    <name evidence="1" type="ordered locus">Rumal_3652</name>
</gene>
<name>E6UK95_RUMA7</name>
<geneLocation type="plasmid" evidence="1 2">
    <name>pRUMAL01</name>
</geneLocation>
<protein>
    <recommendedName>
        <fullName evidence="3">UDP-N-acetylglucosamine kinase</fullName>
    </recommendedName>
</protein>
<proteinExistence type="predicted"/>
<evidence type="ECO:0008006" key="3">
    <source>
        <dbReference type="Google" id="ProtNLM"/>
    </source>
</evidence>
<reference evidence="2" key="1">
    <citation type="journal article" date="2011" name="J. Bacteriol.">
        <title>Complete genome of the cellulolytic ruminal bacterium Ruminococcus albus 7.</title>
        <authorList>
            <person name="Suen G."/>
            <person name="Stevenson D.M."/>
            <person name="Bruce D.C."/>
            <person name="Chertkov O."/>
            <person name="Copeland A."/>
            <person name="Cheng J.F."/>
            <person name="Detter C."/>
            <person name="Detter J.C."/>
            <person name="Goodwin L.A."/>
            <person name="Han C.S."/>
            <person name="Hauser L.J."/>
            <person name="Ivanova N.N."/>
            <person name="Kyrpides N.C."/>
            <person name="Land M.L."/>
            <person name="Lapidus A."/>
            <person name="Lucas S."/>
            <person name="Ovchinnikova G."/>
            <person name="Pitluck S."/>
            <person name="Tapia R."/>
            <person name="Woyke T."/>
            <person name="Boyum J."/>
            <person name="Mead D."/>
            <person name="Weimer P.J."/>
        </authorList>
    </citation>
    <scope>NUCLEOTIDE SEQUENCE [LARGE SCALE GENOMIC DNA]</scope>
    <source>
        <strain evidence="2">ATCC 27210 / DSM 20455 / JCM 14654 / NCDO 2250 / 7</strain>
        <plasmid evidence="2">pRUMAL01</plasmid>
    </source>
</reference>
<dbReference type="HOGENOM" id="CLU_1516025_0_0_9"/>
<dbReference type="EMBL" id="CP002404">
    <property type="protein sequence ID" value="ADU24091.1"/>
    <property type="molecule type" value="Genomic_DNA"/>
</dbReference>
<sequence length="195" mass="22468">MINYTNLINAIKLIITERRNMMNKTIIVINGKGGCGKDTLCNFASEKYPTLNVSSIDPMKKMAEIIGWNGSKTLEDRKFLADLKSLVTRYNDGANEYILKKAEEFAGLPEYKVMFVHIREPEMIEHFKETVKHRVCGITVVTLLVSRNEKDYLVFGNRADDEVNKYNYDHVFENNDDLHSTKESFLKFLDSVLTD</sequence>
<evidence type="ECO:0000313" key="2">
    <source>
        <dbReference type="Proteomes" id="UP000006919"/>
    </source>
</evidence>
<keyword evidence="1" id="KW-0614">Plasmid</keyword>
<dbReference type="Proteomes" id="UP000006919">
    <property type="component" value="Plasmid pRUMAL01"/>
</dbReference>
<dbReference type="InterPro" id="IPR027417">
    <property type="entry name" value="P-loop_NTPase"/>
</dbReference>
<dbReference type="Gene3D" id="3.40.50.300">
    <property type="entry name" value="P-loop containing nucleotide triphosphate hydrolases"/>
    <property type="match status" value="1"/>
</dbReference>